<dbReference type="PANTHER" id="PTHR14614">
    <property type="entry name" value="HEPATOCELLULAR CARCINOMA-ASSOCIATED ANTIGEN"/>
    <property type="match status" value="1"/>
</dbReference>
<dbReference type="EMBL" id="JAAAHW010006244">
    <property type="protein sequence ID" value="KAF9963969.1"/>
    <property type="molecule type" value="Genomic_DNA"/>
</dbReference>
<evidence type="ECO:0000256" key="1">
    <source>
        <dbReference type="SAM" id="MobiDB-lite"/>
    </source>
</evidence>
<feature type="region of interest" description="Disordered" evidence="1">
    <location>
        <begin position="112"/>
        <end position="192"/>
    </location>
</feature>
<gene>
    <name evidence="2" type="ORF">BGZ65_003223</name>
</gene>
<keyword evidence="3" id="KW-1185">Reference proteome</keyword>
<protein>
    <submittedName>
        <fullName evidence="2">Uncharacterized protein</fullName>
    </submittedName>
</protein>
<dbReference type="Pfam" id="PF10294">
    <property type="entry name" value="Methyltransf_16"/>
    <property type="match status" value="2"/>
</dbReference>
<dbReference type="Proteomes" id="UP000749646">
    <property type="component" value="Unassembled WGS sequence"/>
</dbReference>
<comment type="caution">
    <text evidence="2">The sequence shown here is derived from an EMBL/GenBank/DDBJ whole genome shotgun (WGS) entry which is preliminary data.</text>
</comment>
<evidence type="ECO:0000313" key="3">
    <source>
        <dbReference type="Proteomes" id="UP000749646"/>
    </source>
</evidence>
<feature type="region of interest" description="Disordered" evidence="1">
    <location>
        <begin position="271"/>
        <end position="331"/>
    </location>
</feature>
<dbReference type="InterPro" id="IPR019410">
    <property type="entry name" value="Methyltransf_16"/>
</dbReference>
<accession>A0A9P6J7B4</accession>
<proteinExistence type="predicted"/>
<dbReference type="Gene3D" id="3.40.50.150">
    <property type="entry name" value="Vaccinia Virus protein VP39"/>
    <property type="match status" value="1"/>
</dbReference>
<feature type="region of interest" description="Disordered" evidence="1">
    <location>
        <begin position="410"/>
        <end position="436"/>
    </location>
</feature>
<dbReference type="GO" id="GO:0005829">
    <property type="term" value="C:cytosol"/>
    <property type="evidence" value="ECO:0007669"/>
    <property type="project" value="TreeGrafter"/>
</dbReference>
<name>A0A9P6J7B4_9FUNG</name>
<sequence length="598" mass="65432">MASGFFHSIPSSILVREPYEEVFSLFTTETAETPWAHNRSVSQQASQLELELDFTPISSPVASQPGSRPNSRSGSYFPAIVSTVAVANIESSRSGSRKGLVSGLGISGAGLMEDDLSSTSPSISPPPTSTSPVLGLGRNNSNGSTIHTNASSPKVKSSAVRALLGSRRSSRTNTSTSPGSVKAASPQPTNRKPVVIHQSLSTLSQPGQTGTVVWDSSILMAKFLLSIKELTIGCYRHHVKEQRAQRIKDRRVKTVQQQRIRKLEEQAERLTVSSKGDLRAKAAPEEVSSVDQQEKHAAGQDTYRSDDEDDGDDIDTIDDRDGDGTDNGEDMLVFDPAETTILELGSGCGLLGIVMAELCQKLLLTDQKSVLPLLVKNLRKNLDMKHFDQNSASATFTAASESIVLTSTPSTSAGISSSVTRGRKGRGDSASSASSVKPCHVQVQELVWNQDLDQDLKHGIGMDYIIATDVVYNESVVPNLVHTLKELCEIRECVRREYTQGHGEHLDRLQEILSAGYSGRGVGESQEDEEVLRLRRLRRMRRMLNRTVVLLAQELRTDYVHLAFLEGLKQAGFRMVRMPKQMMDPDYHSGYVIYACFL</sequence>
<organism evidence="2 3">
    <name type="scientific">Modicella reniformis</name>
    <dbReference type="NCBI Taxonomy" id="1440133"/>
    <lineage>
        <taxon>Eukaryota</taxon>
        <taxon>Fungi</taxon>
        <taxon>Fungi incertae sedis</taxon>
        <taxon>Mucoromycota</taxon>
        <taxon>Mortierellomycotina</taxon>
        <taxon>Mortierellomycetes</taxon>
        <taxon>Mortierellales</taxon>
        <taxon>Mortierellaceae</taxon>
        <taxon>Modicella</taxon>
    </lineage>
</organism>
<feature type="compositionally biased region" description="Polar residues" evidence="1">
    <location>
        <begin position="138"/>
        <end position="155"/>
    </location>
</feature>
<evidence type="ECO:0000313" key="2">
    <source>
        <dbReference type="EMBL" id="KAF9963969.1"/>
    </source>
</evidence>
<dbReference type="GO" id="GO:0032991">
    <property type="term" value="C:protein-containing complex"/>
    <property type="evidence" value="ECO:0007669"/>
    <property type="project" value="TreeGrafter"/>
</dbReference>
<dbReference type="PANTHER" id="PTHR14614:SF109">
    <property type="entry name" value="RIBOSOMAL LYSINE N-METHYLTRANSFERASE 5"/>
    <property type="match status" value="1"/>
</dbReference>
<feature type="compositionally biased region" description="Low complexity" evidence="1">
    <location>
        <begin position="410"/>
        <end position="420"/>
    </location>
</feature>
<reference evidence="2" key="1">
    <citation type="journal article" date="2020" name="Fungal Divers.">
        <title>Resolving the Mortierellaceae phylogeny through synthesis of multi-gene phylogenetics and phylogenomics.</title>
        <authorList>
            <person name="Vandepol N."/>
            <person name="Liber J."/>
            <person name="Desiro A."/>
            <person name="Na H."/>
            <person name="Kennedy M."/>
            <person name="Barry K."/>
            <person name="Grigoriev I.V."/>
            <person name="Miller A.N."/>
            <person name="O'Donnell K."/>
            <person name="Stajich J.E."/>
            <person name="Bonito G."/>
        </authorList>
    </citation>
    <scope>NUCLEOTIDE SEQUENCE</scope>
    <source>
        <strain evidence="2">MES-2147</strain>
    </source>
</reference>
<dbReference type="OrthoDB" id="443981at2759"/>
<feature type="compositionally biased region" description="Acidic residues" evidence="1">
    <location>
        <begin position="306"/>
        <end position="316"/>
    </location>
</feature>
<dbReference type="AlphaFoldDB" id="A0A9P6J7B4"/>
<dbReference type="InterPro" id="IPR029063">
    <property type="entry name" value="SAM-dependent_MTases_sf"/>
</dbReference>